<evidence type="ECO:0000256" key="2">
    <source>
        <dbReference type="ARBA" id="ARBA00008894"/>
    </source>
</evidence>
<dbReference type="SUPFAM" id="SSF52058">
    <property type="entry name" value="L domain-like"/>
    <property type="match status" value="1"/>
</dbReference>
<proteinExistence type="inferred from homology"/>
<organism evidence="12 13">
    <name type="scientific">Datura stramonium</name>
    <name type="common">Jimsonweed</name>
    <name type="synonym">Common thornapple</name>
    <dbReference type="NCBI Taxonomy" id="4076"/>
    <lineage>
        <taxon>Eukaryota</taxon>
        <taxon>Viridiplantae</taxon>
        <taxon>Streptophyta</taxon>
        <taxon>Embryophyta</taxon>
        <taxon>Tracheophyta</taxon>
        <taxon>Spermatophyta</taxon>
        <taxon>Magnoliopsida</taxon>
        <taxon>eudicotyledons</taxon>
        <taxon>Gunneridae</taxon>
        <taxon>Pentapetalae</taxon>
        <taxon>asterids</taxon>
        <taxon>lamiids</taxon>
        <taxon>Solanales</taxon>
        <taxon>Solanaceae</taxon>
        <taxon>Solanoideae</taxon>
        <taxon>Datureae</taxon>
        <taxon>Datura</taxon>
    </lineage>
</organism>
<evidence type="ECO:0000256" key="1">
    <source>
        <dbReference type="ARBA" id="ARBA00004170"/>
    </source>
</evidence>
<evidence type="ECO:0000256" key="5">
    <source>
        <dbReference type="ARBA" id="ARBA00022741"/>
    </source>
</evidence>
<dbReference type="InterPro" id="IPR002182">
    <property type="entry name" value="NB-ARC"/>
</dbReference>
<keyword evidence="8" id="KW-0175">Coiled coil</keyword>
<protein>
    <recommendedName>
        <fullName evidence="14">NB-ARC domain-containing protein</fullName>
    </recommendedName>
</protein>
<keyword evidence="3" id="KW-0433">Leucine-rich repeat</keyword>
<dbReference type="InterPro" id="IPR042197">
    <property type="entry name" value="Apaf_helical"/>
</dbReference>
<dbReference type="Gene3D" id="1.10.10.10">
    <property type="entry name" value="Winged helix-like DNA-binding domain superfamily/Winged helix DNA-binding domain"/>
    <property type="match status" value="1"/>
</dbReference>
<evidence type="ECO:0000256" key="8">
    <source>
        <dbReference type="ARBA" id="ARBA00023054"/>
    </source>
</evidence>
<comment type="caution">
    <text evidence="12">The sequence shown here is derived from an EMBL/GenBank/DDBJ whole genome shotgun (WGS) entry which is preliminary data.</text>
</comment>
<dbReference type="InterPro" id="IPR027417">
    <property type="entry name" value="P-loop_NTPase"/>
</dbReference>
<dbReference type="Gene3D" id="3.40.50.300">
    <property type="entry name" value="P-loop containing nucleotide triphosphate hydrolases"/>
    <property type="match status" value="1"/>
</dbReference>
<reference evidence="12 13" key="1">
    <citation type="journal article" date="2021" name="BMC Genomics">
        <title>Datura genome reveals duplications of psychoactive alkaloid biosynthetic genes and high mutation rate following tissue culture.</title>
        <authorList>
            <person name="Rajewski A."/>
            <person name="Carter-House D."/>
            <person name="Stajich J."/>
            <person name="Litt A."/>
        </authorList>
    </citation>
    <scope>NUCLEOTIDE SEQUENCE [LARGE SCALE GENOMIC DNA]</scope>
    <source>
        <strain evidence="12">AR-01</strain>
    </source>
</reference>
<dbReference type="Proteomes" id="UP000823775">
    <property type="component" value="Unassembled WGS sequence"/>
</dbReference>
<dbReference type="Pfam" id="PF00931">
    <property type="entry name" value="NB-ARC"/>
    <property type="match status" value="1"/>
</dbReference>
<dbReference type="EMBL" id="JACEIK010006366">
    <property type="protein sequence ID" value="MCE2055585.1"/>
    <property type="molecule type" value="Genomic_DNA"/>
</dbReference>
<evidence type="ECO:0008006" key="14">
    <source>
        <dbReference type="Google" id="ProtNLM"/>
    </source>
</evidence>
<dbReference type="InterPro" id="IPR036388">
    <property type="entry name" value="WH-like_DNA-bd_sf"/>
</dbReference>
<evidence type="ECO:0000313" key="13">
    <source>
        <dbReference type="Proteomes" id="UP000823775"/>
    </source>
</evidence>
<keyword evidence="9" id="KW-0472">Membrane</keyword>
<evidence type="ECO:0000259" key="10">
    <source>
        <dbReference type="Pfam" id="PF00931"/>
    </source>
</evidence>
<keyword evidence="5" id="KW-0547">Nucleotide-binding</keyword>
<gene>
    <name evidence="12" type="ORF">HAX54_042918</name>
</gene>
<dbReference type="PANTHER" id="PTHR23155">
    <property type="entry name" value="DISEASE RESISTANCE PROTEIN RP"/>
    <property type="match status" value="1"/>
</dbReference>
<dbReference type="InterPro" id="IPR044974">
    <property type="entry name" value="Disease_R_plants"/>
</dbReference>
<dbReference type="Pfam" id="PF23559">
    <property type="entry name" value="WHD_DRP"/>
    <property type="match status" value="1"/>
</dbReference>
<feature type="domain" description="NB-ARC" evidence="10">
    <location>
        <begin position="140"/>
        <end position="309"/>
    </location>
</feature>
<dbReference type="InterPro" id="IPR032675">
    <property type="entry name" value="LRR_dom_sf"/>
</dbReference>
<evidence type="ECO:0000313" key="12">
    <source>
        <dbReference type="EMBL" id="MCE2055585.1"/>
    </source>
</evidence>
<evidence type="ECO:0000256" key="9">
    <source>
        <dbReference type="ARBA" id="ARBA00023136"/>
    </source>
</evidence>
<dbReference type="PANTHER" id="PTHR23155:SF1228">
    <property type="entry name" value="NB-ARC DOMAIN CONTAINING PROTEIN, EXPRESSED"/>
    <property type="match status" value="1"/>
</dbReference>
<keyword evidence="7" id="KW-0067">ATP-binding</keyword>
<name>A0ABS8W366_DATST</name>
<keyword evidence="6" id="KW-0611">Plant defense</keyword>
<feature type="domain" description="Disease resistance protein winged helix" evidence="11">
    <location>
        <begin position="392"/>
        <end position="461"/>
    </location>
</feature>
<dbReference type="Gene3D" id="1.10.8.430">
    <property type="entry name" value="Helical domain of apoptotic protease-activating factors"/>
    <property type="match status" value="1"/>
</dbReference>
<evidence type="ECO:0000256" key="7">
    <source>
        <dbReference type="ARBA" id="ARBA00022840"/>
    </source>
</evidence>
<accession>A0ABS8W366</accession>
<dbReference type="SUPFAM" id="SSF52540">
    <property type="entry name" value="P-loop containing nucleoside triphosphate hydrolases"/>
    <property type="match status" value="1"/>
</dbReference>
<keyword evidence="13" id="KW-1185">Reference proteome</keyword>
<comment type="subcellular location">
    <subcellularLocation>
        <location evidence="1">Membrane</location>
        <topology evidence="1">Peripheral membrane protein</topology>
    </subcellularLocation>
</comment>
<keyword evidence="4" id="KW-0677">Repeat</keyword>
<dbReference type="PRINTS" id="PR00364">
    <property type="entry name" value="DISEASERSIST"/>
</dbReference>
<evidence type="ECO:0000256" key="4">
    <source>
        <dbReference type="ARBA" id="ARBA00022737"/>
    </source>
</evidence>
<evidence type="ECO:0000256" key="3">
    <source>
        <dbReference type="ARBA" id="ARBA00022614"/>
    </source>
</evidence>
<dbReference type="Gene3D" id="3.80.10.10">
    <property type="entry name" value="Ribonuclease Inhibitor"/>
    <property type="match status" value="1"/>
</dbReference>
<evidence type="ECO:0000256" key="6">
    <source>
        <dbReference type="ARBA" id="ARBA00022821"/>
    </source>
</evidence>
<comment type="similarity">
    <text evidence="2">Belongs to the disease resistance NB-LRR family.</text>
</comment>
<evidence type="ECO:0000259" key="11">
    <source>
        <dbReference type="Pfam" id="PF23559"/>
    </source>
</evidence>
<dbReference type="InterPro" id="IPR058922">
    <property type="entry name" value="WHD_DRP"/>
</dbReference>
<sequence length="810" mass="92973">RNEKNKASPDDCKSGRNFSRSGLNEILEKELSSLTFVFRDVAKVQHKHDGILKDLQRHTVNLAYEAEVSIDSILVQCNSLWHIFSALPAIIKEIKHISAKVMEMRFQNLPLKPIPVVDLSKHLPTQHSNPVNDEEIVGFENEANEIIQYLIRGTNELDVISIVGMGGQGKTTIARKVYNNDMIISNFDCLAWCFISQTYNRIELLVKICSQVPCSEDNVDKDDELADMLRKRLIGKRYLIVLDDMWDVTAWEDLMLSFPNGKKRSRIIITTRLENVGKQVKYNTDPYYLPFLSLDESCKLLQKKVFQQEGCPPELQYVNLQVAEKCNGLPLVIILVAEIIKRSKMEVSWWHEVKNSLLSYLGESEGCSLSTMQLSYNNLPDYLMPCLLYMGMFSEDARIPVSKLLSLWIAEGFVQNSESGRLVEEATEDYMIDLIHSNMVMVSRRRYNGKVKDFQIHDVVLHFCLKKSREEKFMLSVKGDFQPLYWKESRVSFNYSNHESSKFASLGSKTPKPFHQHLRSLITTNQGGFSNWNPFRQFSEVRLLKVLDISSHNVGRLSLVTLKPLIHLKYLAVEATTFHFHLKSHLPHQETLIVNCSESTLLPASFWKMKKLRHVDITLAELKQRNFKESSKLENLRILRNVGFSIGTVDSVDALLERCPNLKELEISFEDGICAKVGSLTQLQVLWLSVCSFPIVSKLQLPSNLKKLVLCGTEWCLGDITFHKLKFLKLVWLDISTWDASEDSFPRLETLVIKRCRKLAEIPLSFADIPTLKQVKLIRSRKESLEASAVQIKKEIEVIEGYDRLNLIII</sequence>
<feature type="non-terminal residue" evidence="12">
    <location>
        <position position="1"/>
    </location>
</feature>